<organism evidence="1 2">
    <name type="scientific">Romanomermis culicivorax</name>
    <name type="common">Nematode worm</name>
    <dbReference type="NCBI Taxonomy" id="13658"/>
    <lineage>
        <taxon>Eukaryota</taxon>
        <taxon>Metazoa</taxon>
        <taxon>Ecdysozoa</taxon>
        <taxon>Nematoda</taxon>
        <taxon>Enoplea</taxon>
        <taxon>Dorylaimia</taxon>
        <taxon>Mermithida</taxon>
        <taxon>Mermithoidea</taxon>
        <taxon>Mermithidae</taxon>
        <taxon>Romanomermis</taxon>
    </lineage>
</organism>
<accession>A0A915I0F6</accession>
<proteinExistence type="predicted"/>
<keyword evidence="1" id="KW-1185">Reference proteome</keyword>
<name>A0A915I0F6_ROMCU</name>
<reference evidence="2" key="1">
    <citation type="submission" date="2022-11" db="UniProtKB">
        <authorList>
            <consortium name="WormBaseParasite"/>
        </authorList>
    </citation>
    <scope>IDENTIFICATION</scope>
</reference>
<sequence>METVALLCKLVTQANERINFRTVFGRQVVCWFCILLRRDNYAHPLLHQLPLFDIRSDLFKNPAT</sequence>
<protein>
    <submittedName>
        <fullName evidence="2">Uncharacterized protein</fullName>
    </submittedName>
</protein>
<dbReference type="Proteomes" id="UP000887565">
    <property type="component" value="Unplaced"/>
</dbReference>
<evidence type="ECO:0000313" key="1">
    <source>
        <dbReference type="Proteomes" id="UP000887565"/>
    </source>
</evidence>
<dbReference type="WBParaSite" id="nRc.2.0.1.t07592-RA">
    <property type="protein sequence ID" value="nRc.2.0.1.t07592-RA"/>
    <property type="gene ID" value="nRc.2.0.1.g07592"/>
</dbReference>
<dbReference type="AlphaFoldDB" id="A0A915I0F6"/>
<evidence type="ECO:0000313" key="2">
    <source>
        <dbReference type="WBParaSite" id="nRc.2.0.1.t07592-RA"/>
    </source>
</evidence>